<reference evidence="4 5" key="1">
    <citation type="submission" date="2019-06" db="EMBL/GenBank/DDBJ databases">
        <title>Discovery of a novel chromosome fission-fusion reversal in muntjac.</title>
        <authorList>
            <person name="Mudd A.B."/>
            <person name="Bredeson J.V."/>
            <person name="Baum R."/>
            <person name="Hockemeyer D."/>
            <person name="Rokhsar D.S."/>
        </authorList>
    </citation>
    <scope>NUCLEOTIDE SEQUENCE [LARGE SCALE GENOMIC DNA]</scope>
    <source>
        <strain evidence="4">UCam_UCB_Mr</strain>
        <tissue evidence="4">Fibroblast cell line</tissue>
    </source>
</reference>
<dbReference type="PANTHER" id="PTHR45883:SF2">
    <property type="entry name" value="HSC70-INTERACTING PROTEIN"/>
    <property type="match status" value="1"/>
</dbReference>
<dbReference type="InterPro" id="IPR011990">
    <property type="entry name" value="TPR-like_helical_dom_sf"/>
</dbReference>
<dbReference type="Gene3D" id="1.25.40.10">
    <property type="entry name" value="Tetratricopeptide repeat domain"/>
    <property type="match status" value="1"/>
</dbReference>
<comment type="caution">
    <text evidence="4">The sequence shown here is derived from an EMBL/GenBank/DDBJ whole genome shotgun (WGS) entry which is preliminary data.</text>
</comment>
<name>A0A5N3XAF3_MUNRE</name>
<protein>
    <recommendedName>
        <fullName evidence="6">STI1 domain-containing protein</fullName>
    </recommendedName>
</protein>
<keyword evidence="5" id="KW-1185">Reference proteome</keyword>
<dbReference type="Gene3D" id="1.10.260.100">
    <property type="match status" value="1"/>
</dbReference>
<evidence type="ECO:0000256" key="1">
    <source>
        <dbReference type="ARBA" id="ARBA00022737"/>
    </source>
</evidence>
<proteinExistence type="predicted"/>
<feature type="region of interest" description="Disordered" evidence="3">
    <location>
        <begin position="114"/>
        <end position="146"/>
    </location>
</feature>
<evidence type="ECO:0000313" key="5">
    <source>
        <dbReference type="Proteomes" id="UP000326062"/>
    </source>
</evidence>
<dbReference type="PANTHER" id="PTHR45883">
    <property type="entry name" value="HSC70-INTERACTING PROTEIN"/>
    <property type="match status" value="1"/>
</dbReference>
<keyword evidence="1" id="KW-0677">Repeat</keyword>
<dbReference type="GO" id="GO:0030544">
    <property type="term" value="F:Hsp70 protein binding"/>
    <property type="evidence" value="ECO:0007669"/>
    <property type="project" value="TreeGrafter"/>
</dbReference>
<evidence type="ECO:0000256" key="3">
    <source>
        <dbReference type="SAM" id="MobiDB-lite"/>
    </source>
</evidence>
<evidence type="ECO:0000313" key="4">
    <source>
        <dbReference type="EMBL" id="KAB0370136.1"/>
    </source>
</evidence>
<feature type="compositionally biased region" description="Basic and acidic residues" evidence="3">
    <location>
        <begin position="120"/>
        <end position="145"/>
    </location>
</feature>
<dbReference type="Proteomes" id="UP000326062">
    <property type="component" value="Chromosome 20"/>
</dbReference>
<organism evidence="4 5">
    <name type="scientific">Muntiacus reevesi</name>
    <name type="common">Reeves' muntjac</name>
    <name type="synonym">Cervus reevesi</name>
    <dbReference type="NCBI Taxonomy" id="9886"/>
    <lineage>
        <taxon>Eukaryota</taxon>
        <taxon>Metazoa</taxon>
        <taxon>Chordata</taxon>
        <taxon>Craniata</taxon>
        <taxon>Vertebrata</taxon>
        <taxon>Euteleostomi</taxon>
        <taxon>Mammalia</taxon>
        <taxon>Eutheria</taxon>
        <taxon>Laurasiatheria</taxon>
        <taxon>Artiodactyla</taxon>
        <taxon>Ruminantia</taxon>
        <taxon>Pecora</taxon>
        <taxon>Cervidae</taxon>
        <taxon>Muntiacinae</taxon>
        <taxon>Muntiacus</taxon>
    </lineage>
</organism>
<dbReference type="EMBL" id="VCEB01000014">
    <property type="protein sequence ID" value="KAB0370136.1"/>
    <property type="molecule type" value="Genomic_DNA"/>
</dbReference>
<feature type="non-terminal residue" evidence="4">
    <location>
        <position position="1"/>
    </location>
</feature>
<keyword evidence="2" id="KW-0802">TPR repeat</keyword>
<sequence length="237" mass="26735">KILQARHQQYVNHELPDRRVKGWLKTQHSKNEDYGIQSHHFGMMDQANDKNVAAIKALNNGELQKATDLFTDAIKLNLLCMPREPVEAVHGPALACKLDYNEDVSVMLKEFQPRAQKTAEQQRKSEVKKAWEEQKRPQKEGEIRRQTGAQYSCFSGGFPWATPGNFPGRMPGMGWGMPGMPGMLGLNEITSDPEVLTDMQVSEVMNVIQNFNMLKYQSSPKVVSLICKWSAKFGGQA</sequence>
<evidence type="ECO:0000256" key="2">
    <source>
        <dbReference type="ARBA" id="ARBA00022803"/>
    </source>
</evidence>
<gene>
    <name evidence="4" type="ORF">FD755_018098</name>
</gene>
<accession>A0A5N3XAF3</accession>
<dbReference type="AlphaFoldDB" id="A0A5N3XAF3"/>
<evidence type="ECO:0008006" key="6">
    <source>
        <dbReference type="Google" id="ProtNLM"/>
    </source>
</evidence>